<dbReference type="Proteomes" id="UP001143474">
    <property type="component" value="Unassembled WGS sequence"/>
</dbReference>
<comment type="caution">
    <text evidence="2">The sequence shown here is derived from an EMBL/GenBank/DDBJ whole genome shotgun (WGS) entry which is preliminary data.</text>
</comment>
<keyword evidence="3" id="KW-1185">Reference proteome</keyword>
<gene>
    <name evidence="2" type="ORF">GCM10017600_88700</name>
</gene>
<evidence type="ECO:0000313" key="3">
    <source>
        <dbReference type="Proteomes" id="UP001143474"/>
    </source>
</evidence>
<feature type="region of interest" description="Disordered" evidence="1">
    <location>
        <begin position="25"/>
        <end position="74"/>
    </location>
</feature>
<dbReference type="AlphaFoldDB" id="A0A9W6IBQ1"/>
<proteinExistence type="predicted"/>
<accession>A0A9W6IBQ1</accession>
<reference evidence="2" key="2">
    <citation type="submission" date="2023-01" db="EMBL/GenBank/DDBJ databases">
        <authorList>
            <person name="Sun Q."/>
            <person name="Evtushenko L."/>
        </authorList>
    </citation>
    <scope>NUCLEOTIDE SEQUENCE</scope>
    <source>
        <strain evidence="2">VKM Ac-2007</strain>
    </source>
</reference>
<reference evidence="2" key="1">
    <citation type="journal article" date="2014" name="Int. J. Syst. Evol. Microbiol.">
        <title>Complete genome sequence of Corynebacterium casei LMG S-19264T (=DSM 44701T), isolated from a smear-ripened cheese.</title>
        <authorList>
            <consortium name="US DOE Joint Genome Institute (JGI-PGF)"/>
            <person name="Walter F."/>
            <person name="Albersmeier A."/>
            <person name="Kalinowski J."/>
            <person name="Ruckert C."/>
        </authorList>
    </citation>
    <scope>NUCLEOTIDE SEQUENCE</scope>
    <source>
        <strain evidence="2">VKM Ac-2007</strain>
    </source>
</reference>
<evidence type="ECO:0000256" key="1">
    <source>
        <dbReference type="SAM" id="MobiDB-lite"/>
    </source>
</evidence>
<name>A0A9W6IBQ1_9ACTN</name>
<sequence length="74" mass="7527">MVHGLGFPRFTAAPVPASFRLAGLPARDIGSETSGAGCPRRRADPPHLVSEATGGRPPAGTPGAGRPLSTRIAR</sequence>
<dbReference type="EMBL" id="BSEV01000054">
    <property type="protein sequence ID" value="GLK15457.1"/>
    <property type="molecule type" value="Genomic_DNA"/>
</dbReference>
<protein>
    <submittedName>
        <fullName evidence="2">Uncharacterized protein</fullName>
    </submittedName>
</protein>
<evidence type="ECO:0000313" key="2">
    <source>
        <dbReference type="EMBL" id="GLK15457.1"/>
    </source>
</evidence>
<organism evidence="2 3">
    <name type="scientific">Streptosporangium carneum</name>
    <dbReference type="NCBI Taxonomy" id="47481"/>
    <lineage>
        <taxon>Bacteria</taxon>
        <taxon>Bacillati</taxon>
        <taxon>Actinomycetota</taxon>
        <taxon>Actinomycetes</taxon>
        <taxon>Streptosporangiales</taxon>
        <taxon>Streptosporangiaceae</taxon>
        <taxon>Streptosporangium</taxon>
    </lineage>
</organism>